<feature type="transmembrane region" description="Helical" evidence="1">
    <location>
        <begin position="55"/>
        <end position="79"/>
    </location>
</feature>
<evidence type="ECO:0000256" key="1">
    <source>
        <dbReference type="SAM" id="Phobius"/>
    </source>
</evidence>
<feature type="transmembrane region" description="Helical" evidence="1">
    <location>
        <begin position="31"/>
        <end position="49"/>
    </location>
</feature>
<reference evidence="2" key="1">
    <citation type="journal article" date="2023" name="Mol. Phylogenet. Evol.">
        <title>Genome-scale phylogeny and comparative genomics of the fungal order Sordariales.</title>
        <authorList>
            <person name="Hensen N."/>
            <person name="Bonometti L."/>
            <person name="Westerberg I."/>
            <person name="Brannstrom I.O."/>
            <person name="Guillou S."/>
            <person name="Cros-Aarteil S."/>
            <person name="Calhoun S."/>
            <person name="Haridas S."/>
            <person name="Kuo A."/>
            <person name="Mondo S."/>
            <person name="Pangilinan J."/>
            <person name="Riley R."/>
            <person name="LaButti K."/>
            <person name="Andreopoulos B."/>
            <person name="Lipzen A."/>
            <person name="Chen C."/>
            <person name="Yan M."/>
            <person name="Daum C."/>
            <person name="Ng V."/>
            <person name="Clum A."/>
            <person name="Steindorff A."/>
            <person name="Ohm R.A."/>
            <person name="Martin F."/>
            <person name="Silar P."/>
            <person name="Natvig D.O."/>
            <person name="Lalanne C."/>
            <person name="Gautier V."/>
            <person name="Ament-Velasquez S.L."/>
            <person name="Kruys A."/>
            <person name="Hutchinson M.I."/>
            <person name="Powell A.J."/>
            <person name="Barry K."/>
            <person name="Miller A.N."/>
            <person name="Grigoriev I.V."/>
            <person name="Debuchy R."/>
            <person name="Gladieux P."/>
            <person name="Hiltunen Thoren M."/>
            <person name="Johannesson H."/>
        </authorList>
    </citation>
    <scope>NUCLEOTIDE SEQUENCE</scope>
    <source>
        <strain evidence="2">CBS 892.96</strain>
    </source>
</reference>
<keyword evidence="3" id="KW-1185">Reference proteome</keyword>
<feature type="non-terminal residue" evidence="2">
    <location>
        <position position="123"/>
    </location>
</feature>
<name>A0AAN6VZ39_9PEZI</name>
<protein>
    <submittedName>
        <fullName evidence="2">Uncharacterized protein</fullName>
    </submittedName>
</protein>
<dbReference type="EMBL" id="MU866482">
    <property type="protein sequence ID" value="KAK4171950.1"/>
    <property type="molecule type" value="Genomic_DNA"/>
</dbReference>
<dbReference type="AlphaFoldDB" id="A0AAN6VZ39"/>
<accession>A0AAN6VZ39</accession>
<keyword evidence="1" id="KW-1133">Transmembrane helix</keyword>
<gene>
    <name evidence="2" type="ORF">QBC36DRAFT_364566</name>
</gene>
<sequence>MYNQGSYRCSLTRCRISVSFLYSQACPPNRLVNFFPFPAIFFPSLSYFSSSKGCFFPVASSTSSFIKPTVLSVSLIILFSSYNKKRLFSQLAARTPQRNVANLCHLWAVSLWGMLALSCTRMA</sequence>
<evidence type="ECO:0000313" key="2">
    <source>
        <dbReference type="EMBL" id="KAK4171950.1"/>
    </source>
</evidence>
<reference evidence="2" key="2">
    <citation type="submission" date="2023-05" db="EMBL/GenBank/DDBJ databases">
        <authorList>
            <consortium name="Lawrence Berkeley National Laboratory"/>
            <person name="Steindorff A."/>
            <person name="Hensen N."/>
            <person name="Bonometti L."/>
            <person name="Westerberg I."/>
            <person name="Brannstrom I.O."/>
            <person name="Guillou S."/>
            <person name="Cros-Aarteil S."/>
            <person name="Calhoun S."/>
            <person name="Haridas S."/>
            <person name="Kuo A."/>
            <person name="Mondo S."/>
            <person name="Pangilinan J."/>
            <person name="Riley R."/>
            <person name="Labutti K."/>
            <person name="Andreopoulos B."/>
            <person name="Lipzen A."/>
            <person name="Chen C."/>
            <person name="Yanf M."/>
            <person name="Daum C."/>
            <person name="Ng V."/>
            <person name="Clum A."/>
            <person name="Ohm R."/>
            <person name="Martin F."/>
            <person name="Silar P."/>
            <person name="Natvig D."/>
            <person name="Lalanne C."/>
            <person name="Gautier V."/>
            <person name="Ament-Velasquez S.L."/>
            <person name="Kruys A."/>
            <person name="Hutchinson M.I."/>
            <person name="Powell A.J."/>
            <person name="Barry K."/>
            <person name="Miller A.N."/>
            <person name="Grigoriev I.V."/>
            <person name="Debuchy R."/>
            <person name="Gladieux P."/>
            <person name="Thoren M.H."/>
            <person name="Johannesson H."/>
        </authorList>
    </citation>
    <scope>NUCLEOTIDE SEQUENCE</scope>
    <source>
        <strain evidence="2">CBS 892.96</strain>
    </source>
</reference>
<comment type="caution">
    <text evidence="2">The sequence shown here is derived from an EMBL/GenBank/DDBJ whole genome shotgun (WGS) entry which is preliminary data.</text>
</comment>
<organism evidence="2 3">
    <name type="scientific">Triangularia setosa</name>
    <dbReference type="NCBI Taxonomy" id="2587417"/>
    <lineage>
        <taxon>Eukaryota</taxon>
        <taxon>Fungi</taxon>
        <taxon>Dikarya</taxon>
        <taxon>Ascomycota</taxon>
        <taxon>Pezizomycotina</taxon>
        <taxon>Sordariomycetes</taxon>
        <taxon>Sordariomycetidae</taxon>
        <taxon>Sordariales</taxon>
        <taxon>Podosporaceae</taxon>
        <taxon>Triangularia</taxon>
    </lineage>
</organism>
<keyword evidence="1" id="KW-0812">Transmembrane</keyword>
<proteinExistence type="predicted"/>
<dbReference type="Proteomes" id="UP001302321">
    <property type="component" value="Unassembled WGS sequence"/>
</dbReference>
<evidence type="ECO:0000313" key="3">
    <source>
        <dbReference type="Proteomes" id="UP001302321"/>
    </source>
</evidence>
<keyword evidence="1" id="KW-0472">Membrane</keyword>